<dbReference type="GO" id="GO:0006633">
    <property type="term" value="P:fatty acid biosynthetic process"/>
    <property type="evidence" value="ECO:0007669"/>
    <property type="project" value="InterPro"/>
</dbReference>
<feature type="domain" description="Carrier" evidence="6">
    <location>
        <begin position="1200"/>
        <end position="1277"/>
    </location>
</feature>
<evidence type="ECO:0000256" key="1">
    <source>
        <dbReference type="ARBA" id="ARBA00022450"/>
    </source>
</evidence>
<dbReference type="SMART" id="SM00825">
    <property type="entry name" value="PKS_KS"/>
    <property type="match status" value="1"/>
</dbReference>
<dbReference type="InterPro" id="IPR020806">
    <property type="entry name" value="PKS_PP-bd"/>
</dbReference>
<keyword evidence="9" id="KW-1185">Reference proteome</keyword>
<dbReference type="InterPro" id="IPR016035">
    <property type="entry name" value="Acyl_Trfase/lysoPLipase"/>
</dbReference>
<dbReference type="Gene3D" id="3.40.366.10">
    <property type="entry name" value="Malonyl-Coenzyme A Acyl Carrier Protein, domain 2"/>
    <property type="match status" value="1"/>
</dbReference>
<dbReference type="NCBIfam" id="NF040607">
    <property type="entry name" value="mycolic_Pks13"/>
    <property type="match status" value="1"/>
</dbReference>
<evidence type="ECO:0000256" key="2">
    <source>
        <dbReference type="ARBA" id="ARBA00022553"/>
    </source>
</evidence>
<dbReference type="InterPro" id="IPR014043">
    <property type="entry name" value="Acyl_transferase_dom"/>
</dbReference>
<dbReference type="Gene3D" id="1.10.1200.10">
    <property type="entry name" value="ACP-like"/>
    <property type="match status" value="2"/>
</dbReference>
<keyword evidence="3" id="KW-0808">Transferase</keyword>
<evidence type="ECO:0000259" key="7">
    <source>
        <dbReference type="PROSITE" id="PS52004"/>
    </source>
</evidence>
<dbReference type="EMBL" id="QNRE01000004">
    <property type="protein sequence ID" value="RBO91818.1"/>
    <property type="molecule type" value="Genomic_DNA"/>
</dbReference>
<reference evidence="8 9" key="1">
    <citation type="submission" date="2018-06" db="EMBL/GenBank/DDBJ databases">
        <title>Genomic Encyclopedia of Type Strains, Phase IV (KMG-IV): sequencing the most valuable type-strain genomes for metagenomic binning, comparative biology and taxonomic classification.</title>
        <authorList>
            <person name="Goeker M."/>
        </authorList>
    </citation>
    <scope>NUCLEOTIDE SEQUENCE [LARGE SCALE GENOMIC DNA]</scope>
    <source>
        <strain evidence="8 9">DSM 44599</strain>
    </source>
</reference>
<dbReference type="PANTHER" id="PTHR43775:SF37">
    <property type="entry name" value="SI:DKEY-61P9.11"/>
    <property type="match status" value="1"/>
</dbReference>
<keyword evidence="1" id="KW-0596">Phosphopantetheine</keyword>
<dbReference type="Pfam" id="PF00109">
    <property type="entry name" value="ketoacyl-synt"/>
    <property type="match status" value="1"/>
</dbReference>
<dbReference type="GO" id="GO:0005737">
    <property type="term" value="C:cytoplasm"/>
    <property type="evidence" value="ECO:0007669"/>
    <property type="project" value="TreeGrafter"/>
</dbReference>
<dbReference type="PANTHER" id="PTHR43775">
    <property type="entry name" value="FATTY ACID SYNTHASE"/>
    <property type="match status" value="1"/>
</dbReference>
<dbReference type="GO" id="GO:0005886">
    <property type="term" value="C:plasma membrane"/>
    <property type="evidence" value="ECO:0007669"/>
    <property type="project" value="TreeGrafter"/>
</dbReference>
<feature type="region of interest" description="Disordered" evidence="5">
    <location>
        <begin position="1"/>
        <end position="29"/>
    </location>
</feature>
<dbReference type="InterPro" id="IPR016036">
    <property type="entry name" value="Malonyl_transacylase_ACP-bd"/>
</dbReference>
<dbReference type="Pfam" id="PF00550">
    <property type="entry name" value="PP-binding"/>
    <property type="match status" value="2"/>
</dbReference>
<dbReference type="RefSeq" id="WP_084537725.1">
    <property type="nucleotide sequence ID" value="NZ_CP107943.1"/>
</dbReference>
<dbReference type="GO" id="GO:0031177">
    <property type="term" value="F:phosphopantetheine binding"/>
    <property type="evidence" value="ECO:0007669"/>
    <property type="project" value="InterPro"/>
</dbReference>
<dbReference type="SUPFAM" id="SSF53474">
    <property type="entry name" value="alpha/beta-Hydrolases"/>
    <property type="match status" value="1"/>
</dbReference>
<dbReference type="Pfam" id="PF16197">
    <property type="entry name" value="KAsynt_C_assoc"/>
    <property type="match status" value="1"/>
</dbReference>
<dbReference type="SMART" id="SM00823">
    <property type="entry name" value="PKS_PP"/>
    <property type="match status" value="2"/>
</dbReference>
<dbReference type="Gene3D" id="3.40.47.10">
    <property type="match status" value="1"/>
</dbReference>
<feature type="compositionally biased region" description="Low complexity" evidence="5">
    <location>
        <begin position="1371"/>
        <end position="1391"/>
    </location>
</feature>
<feature type="domain" description="Carrier" evidence="6">
    <location>
        <begin position="30"/>
        <end position="107"/>
    </location>
</feature>
<dbReference type="Gene3D" id="3.30.70.250">
    <property type="entry name" value="Malonyl-CoA ACP transacylase, ACP-binding"/>
    <property type="match status" value="1"/>
</dbReference>
<dbReference type="FunFam" id="3.30.70.250:FF:000003">
    <property type="entry name" value="Polyketide beta-ketoacyl synthase Pks3"/>
    <property type="match status" value="1"/>
</dbReference>
<evidence type="ECO:0000313" key="9">
    <source>
        <dbReference type="Proteomes" id="UP000252586"/>
    </source>
</evidence>
<dbReference type="InterPro" id="IPR032821">
    <property type="entry name" value="PKS_assoc"/>
</dbReference>
<name>A0A366DRH6_9NOCA</name>
<evidence type="ECO:0000313" key="8">
    <source>
        <dbReference type="EMBL" id="RBO91818.1"/>
    </source>
</evidence>
<dbReference type="GO" id="GO:0071770">
    <property type="term" value="P:DIM/DIP cell wall layer assembly"/>
    <property type="evidence" value="ECO:0007669"/>
    <property type="project" value="TreeGrafter"/>
</dbReference>
<dbReference type="CDD" id="cd00833">
    <property type="entry name" value="PKS"/>
    <property type="match status" value="1"/>
</dbReference>
<proteinExistence type="predicted"/>
<dbReference type="InterPro" id="IPR009081">
    <property type="entry name" value="PP-bd_ACP"/>
</dbReference>
<evidence type="ECO:0000256" key="4">
    <source>
        <dbReference type="ARBA" id="ARBA00023268"/>
    </source>
</evidence>
<evidence type="ECO:0000256" key="5">
    <source>
        <dbReference type="SAM" id="MobiDB-lite"/>
    </source>
</evidence>
<dbReference type="SMART" id="SM00827">
    <property type="entry name" value="PKS_AT"/>
    <property type="match status" value="1"/>
</dbReference>
<dbReference type="GO" id="GO:0004312">
    <property type="term" value="F:fatty acid synthase activity"/>
    <property type="evidence" value="ECO:0007669"/>
    <property type="project" value="TreeGrafter"/>
</dbReference>
<dbReference type="Proteomes" id="UP000252586">
    <property type="component" value="Unassembled WGS sequence"/>
</dbReference>
<feature type="region of interest" description="Disordered" evidence="5">
    <location>
        <begin position="1371"/>
        <end position="1400"/>
    </location>
</feature>
<dbReference type="InterPro" id="IPR029058">
    <property type="entry name" value="AB_hydrolase_fold"/>
</dbReference>
<protein>
    <submittedName>
        <fullName evidence="8">Polyketide synthase 13</fullName>
    </submittedName>
</protein>
<dbReference type="InterPro" id="IPR020841">
    <property type="entry name" value="PKS_Beta-ketoAc_synthase_dom"/>
</dbReference>
<dbReference type="InterPro" id="IPR001227">
    <property type="entry name" value="Ac_transferase_dom_sf"/>
</dbReference>
<dbReference type="SUPFAM" id="SSF52151">
    <property type="entry name" value="FabD/lysophospholipase-like"/>
    <property type="match status" value="1"/>
</dbReference>
<dbReference type="PROSITE" id="PS00606">
    <property type="entry name" value="KS3_1"/>
    <property type="match status" value="1"/>
</dbReference>
<dbReference type="InterPro" id="IPR016039">
    <property type="entry name" value="Thiolase-like"/>
</dbReference>
<keyword evidence="4" id="KW-0511">Multifunctional enzyme</keyword>
<keyword evidence="2" id="KW-0597">Phosphoprotein</keyword>
<dbReference type="Gene3D" id="3.40.50.1820">
    <property type="entry name" value="alpha/beta hydrolase"/>
    <property type="match status" value="1"/>
</dbReference>
<dbReference type="SUPFAM" id="SSF55048">
    <property type="entry name" value="Probable ACP-binding domain of malonyl-CoA ACP transacylase"/>
    <property type="match status" value="1"/>
</dbReference>
<accession>A0A366DRH6</accession>
<dbReference type="InterPro" id="IPR014030">
    <property type="entry name" value="Ketoacyl_synth_N"/>
</dbReference>
<dbReference type="InterPro" id="IPR014031">
    <property type="entry name" value="Ketoacyl_synth_C"/>
</dbReference>
<feature type="compositionally biased region" description="Low complexity" evidence="5">
    <location>
        <begin position="1"/>
        <end position="23"/>
    </location>
</feature>
<dbReference type="Pfam" id="PF00698">
    <property type="entry name" value="Acyl_transf_1"/>
    <property type="match status" value="1"/>
</dbReference>
<dbReference type="InterPro" id="IPR050091">
    <property type="entry name" value="PKS_NRPS_Biosynth_Enz"/>
</dbReference>
<organism evidence="8 9">
    <name type="scientific">Nocardia puris</name>
    <dbReference type="NCBI Taxonomy" id="208602"/>
    <lineage>
        <taxon>Bacteria</taxon>
        <taxon>Bacillati</taxon>
        <taxon>Actinomycetota</taxon>
        <taxon>Actinomycetes</taxon>
        <taxon>Mycobacteriales</taxon>
        <taxon>Nocardiaceae</taxon>
        <taxon>Nocardia</taxon>
    </lineage>
</organism>
<dbReference type="STRING" id="1210090.GCA_001613185_03395"/>
<dbReference type="GO" id="GO:0004315">
    <property type="term" value="F:3-oxoacyl-[acyl-carrier-protein] synthase activity"/>
    <property type="evidence" value="ECO:0007669"/>
    <property type="project" value="InterPro"/>
</dbReference>
<dbReference type="InterPro" id="IPR036736">
    <property type="entry name" value="ACP-like_sf"/>
</dbReference>
<sequence length="1781" mass="188151">MADNEGTPAETTETAPVAPTASEVAPPADITVSEVREWLRRWVADATGQAIEQVTVDRPMEEFGLASRDALALHGDIEEITGVVLAATVIYQHPTIASLAEVIVNGEPELPAESADDAFYAGYTPGEAHDIAIVGLSTRLPGAGDTPESTWDFLINGGDAIRELPEGRWEEFTSDPATAKLIEESNTLGGYLDQDVVKGFDAEFFAMSPVEVERVDPQQRLMMELTWEALEHARIPASELKGEQVGVFVGSSTQDFQLIAALGLGDRDPSLPISAEAYALLGASTGIIANRVSYFFDFRGPSVTVDTACSSTIVAVHQAVRALRDGDADLALAGGVNMILAPVASLGFEKNGAFAKNGRIKAFSADADGMIRSEGAGLVVLKRLADAERDGDKIYAVIKGSAVNSDGRSNGLFAPNPDAQADVLRAAYRDAGIKPSTVDYIEAHGTGTLIGDPIEADALGRVVGRGRDADKPALLGSAKTNFGHLESGAGAASLAKIVLALQHNVIPPNLHYAGPNPYIPFEQANLKVVDTPTEFPRYSGVATIGVSGFGFGGTNAHLVIQEYVPAAATETEAPQVDSDGEELDAETTDVVAEATEIVAEAEAAEAEPEWSPGREEPLPVILAVSGYLPSRRKRAAAELADWLEGAGKDAPLADVARALAKRSHWRSRGVVVAKTHEEAVAGLRAIAAGKPGNGVFTSDAPAAQGPIWVLSGFGAQHRKMGKQLYAENAIFRRAVDEVDELVQDEAGYSIREMLLDDAQDYNVGTSQVGIFTIQIGLAALLRAHGAEPTAVVGHSMGEVAGAYIAGGLALEDAVRVICARSRLMGEGEQMISDDDVRNMALVELSADDVATLLADYPDVECAVYAAPTNTVIGGPAEQVQAIVAKVEEAGKFARVLPTRGAGHTSQMDPLLGELAAELAGIEPTELTAGLYSTVHKETYYRPGSDPVHDEDYWVTNMRHSVYFTNAVKLAVDAGHTTFIELAPNSVALMQVLGTTYAAGLHNAQLIPTLKRKEDESAGVISALAQLYVNGHAVDLPSLLPDGDYADVPRTLFLRKEFWPKGRMAAGGGSGRAPGAHVALPDGRHVWEVQASAVTELPALVRAAAAQVLGDVALGASVPHGELPAAGTLTTTLTPHLGGASAQVHAKEGNAFRLLFEAVVTSGAPLPEAVAAQPVTETAAAPAEVEVVESFGDRWDPNGSQTLEDRLALIVAESMGYAVEDLPMEIPLMELGLDSLMAMRIKNRVEYEFDIPQLQVQAVRDANLHEVGKVLRYAIEHRDEVQAIAERQAAGEDVTVDADFVAAARAALEAGEDPVAAAKDAGAEVPVAQAATATAESAAATGASAGVTAESATAAGGSGSVNAESGAAASTVESTAAAPSTTGTATATPSTTELSAQAKSTGTTDIAAVFGGTDPAEPADTENVPPRDAAERLVYATWAIVTGKSAGGIFNTLPILEEEVAEKLAERLTERVGAEVTVDDVLDSETIEELSDVVRELQDSGADVDGFVRPLRARPDGSNAVPVFVFHPAGGNTLVYEPLLKRLPADTPMYGFERVEGSIEERARQYLPELRKIQGEGPYVLYGWSLGAVLALQVAQLLRAEGADVRHVGLIDLVIPVEDEDNSPSERVRRIERYQAFAKKTYNVQGELDREQLETLAAASDEEQFKMIGDLIKLSGTKIPGGVLEHQKHSWVESRELAKIQPKPYGGHVVLYLADRYHDGAIELEPRYAHRRPNGGWDEYVQNLEIIHIPGDHLQIIDEPRIGTIGADLTAKLTGIEAKGAP</sequence>
<dbReference type="PROSITE" id="PS50075">
    <property type="entry name" value="CARRIER"/>
    <property type="match status" value="2"/>
</dbReference>
<evidence type="ECO:0000256" key="3">
    <source>
        <dbReference type="ARBA" id="ARBA00022679"/>
    </source>
</evidence>
<dbReference type="PROSITE" id="PS52004">
    <property type="entry name" value="KS3_2"/>
    <property type="match status" value="1"/>
</dbReference>
<dbReference type="InterPro" id="IPR001031">
    <property type="entry name" value="Thioesterase"/>
</dbReference>
<evidence type="ECO:0000259" key="6">
    <source>
        <dbReference type="PROSITE" id="PS50075"/>
    </source>
</evidence>
<dbReference type="OrthoDB" id="9778690at2"/>
<dbReference type="SUPFAM" id="SSF53901">
    <property type="entry name" value="Thiolase-like"/>
    <property type="match status" value="1"/>
</dbReference>
<dbReference type="InterPro" id="IPR053778">
    <property type="entry name" value="Pks13"/>
</dbReference>
<feature type="domain" description="Ketosynthase family 3 (KS3)" evidence="7">
    <location>
        <begin position="128"/>
        <end position="562"/>
    </location>
</feature>
<comment type="caution">
    <text evidence="8">The sequence shown here is derived from an EMBL/GenBank/DDBJ whole genome shotgun (WGS) entry which is preliminary data.</text>
</comment>
<dbReference type="InterPro" id="IPR018201">
    <property type="entry name" value="Ketoacyl_synth_AS"/>
</dbReference>
<dbReference type="SUPFAM" id="SSF47336">
    <property type="entry name" value="ACP-like"/>
    <property type="match status" value="2"/>
</dbReference>
<dbReference type="Pfam" id="PF02801">
    <property type="entry name" value="Ketoacyl-synt_C"/>
    <property type="match status" value="1"/>
</dbReference>
<gene>
    <name evidence="8" type="ORF">DFR74_104527</name>
</gene>
<dbReference type="Pfam" id="PF00975">
    <property type="entry name" value="Thioesterase"/>
    <property type="match status" value="1"/>
</dbReference>